<evidence type="ECO:0008006" key="10">
    <source>
        <dbReference type="Google" id="ProtNLM"/>
    </source>
</evidence>
<dbReference type="GO" id="GO:0019843">
    <property type="term" value="F:rRNA binding"/>
    <property type="evidence" value="ECO:0007669"/>
    <property type="project" value="TreeGrafter"/>
</dbReference>
<evidence type="ECO:0000256" key="2">
    <source>
        <dbReference type="ARBA" id="ARBA00022679"/>
    </source>
</evidence>
<dbReference type="OMA" id="QCNTIFV"/>
<accession>E1Z7Z6</accession>
<dbReference type="InterPro" id="IPR030391">
    <property type="entry name" value="MeTrfase_TrmA_CS"/>
</dbReference>
<proteinExistence type="inferred from homology"/>
<evidence type="ECO:0000313" key="9">
    <source>
        <dbReference type="Proteomes" id="UP000008141"/>
    </source>
</evidence>
<evidence type="ECO:0000313" key="8">
    <source>
        <dbReference type="EMBL" id="EFN58008.1"/>
    </source>
</evidence>
<dbReference type="Gene3D" id="2.40.50.1070">
    <property type="match status" value="1"/>
</dbReference>
<dbReference type="GeneID" id="17357691"/>
<dbReference type="PANTHER" id="PTHR47790:SF2">
    <property type="entry name" value="TRNA_TMRNA (URACIL-C(5))-METHYLTRANSFERASE"/>
    <property type="match status" value="1"/>
</dbReference>
<organism evidence="9">
    <name type="scientific">Chlorella variabilis</name>
    <name type="common">Green alga</name>
    <dbReference type="NCBI Taxonomy" id="554065"/>
    <lineage>
        <taxon>Eukaryota</taxon>
        <taxon>Viridiplantae</taxon>
        <taxon>Chlorophyta</taxon>
        <taxon>core chlorophytes</taxon>
        <taxon>Trebouxiophyceae</taxon>
        <taxon>Chlorellales</taxon>
        <taxon>Chlorellaceae</taxon>
        <taxon>Chlorella clade</taxon>
        <taxon>Chlorella</taxon>
    </lineage>
</organism>
<feature type="compositionally biased region" description="Basic and acidic residues" evidence="7">
    <location>
        <begin position="447"/>
        <end position="461"/>
    </location>
</feature>
<feature type="active site" evidence="6">
    <location>
        <position position="373"/>
    </location>
</feature>
<dbReference type="Proteomes" id="UP000008141">
    <property type="component" value="Unassembled WGS sequence"/>
</dbReference>
<dbReference type="EMBL" id="GL433838">
    <property type="protein sequence ID" value="EFN58008.1"/>
    <property type="molecule type" value="Genomic_DNA"/>
</dbReference>
<dbReference type="GO" id="GO:0005829">
    <property type="term" value="C:cytosol"/>
    <property type="evidence" value="ECO:0007669"/>
    <property type="project" value="TreeGrafter"/>
</dbReference>
<evidence type="ECO:0000256" key="4">
    <source>
        <dbReference type="ARBA" id="ARBA00022694"/>
    </source>
</evidence>
<dbReference type="GO" id="GO:0009451">
    <property type="term" value="P:RNA modification"/>
    <property type="evidence" value="ECO:0007669"/>
    <property type="project" value="UniProtKB-ARBA"/>
</dbReference>
<dbReference type="InterPro" id="IPR010280">
    <property type="entry name" value="U5_MeTrfase_fam"/>
</dbReference>
<reference evidence="8 9" key="1">
    <citation type="journal article" date="2010" name="Plant Cell">
        <title>The Chlorella variabilis NC64A genome reveals adaptation to photosymbiosis, coevolution with viruses, and cryptic sex.</title>
        <authorList>
            <person name="Blanc G."/>
            <person name="Duncan G."/>
            <person name="Agarkova I."/>
            <person name="Borodovsky M."/>
            <person name="Gurnon J."/>
            <person name="Kuo A."/>
            <person name="Lindquist E."/>
            <person name="Lucas S."/>
            <person name="Pangilinan J."/>
            <person name="Polle J."/>
            <person name="Salamov A."/>
            <person name="Terry A."/>
            <person name="Yamada T."/>
            <person name="Dunigan D.D."/>
            <person name="Grigoriev I.V."/>
            <person name="Claverie J.M."/>
            <person name="Van Etten J.L."/>
        </authorList>
    </citation>
    <scope>NUCLEOTIDE SEQUENCE [LARGE SCALE GENOMIC DNA]</scope>
    <source>
        <strain evidence="8 9">NC64A</strain>
    </source>
</reference>
<dbReference type="FunFam" id="3.40.50.150:FF:000012">
    <property type="entry name" value="tRNA/tmRNA (uracil-C(5))-methyltransferase"/>
    <property type="match status" value="1"/>
</dbReference>
<dbReference type="PROSITE" id="PS51687">
    <property type="entry name" value="SAM_MT_RNA_M5U"/>
    <property type="match status" value="1"/>
</dbReference>
<dbReference type="PANTHER" id="PTHR47790">
    <property type="entry name" value="TRNA/TMRNA (URACIL-C(5))-METHYLTRANSFERASE"/>
    <property type="match status" value="1"/>
</dbReference>
<feature type="region of interest" description="Disordered" evidence="7">
    <location>
        <begin position="1"/>
        <end position="38"/>
    </location>
</feature>
<evidence type="ECO:0000256" key="3">
    <source>
        <dbReference type="ARBA" id="ARBA00022691"/>
    </source>
</evidence>
<dbReference type="eggNOG" id="KOG2187">
    <property type="taxonomic scope" value="Eukaryota"/>
</dbReference>
<evidence type="ECO:0000256" key="1">
    <source>
        <dbReference type="ARBA" id="ARBA00022603"/>
    </source>
</evidence>
<dbReference type="InterPro" id="IPR029063">
    <property type="entry name" value="SAM-dependent_MTases_sf"/>
</dbReference>
<keyword evidence="4" id="KW-0819">tRNA processing</keyword>
<dbReference type="PROSITE" id="PS01231">
    <property type="entry name" value="TRMA_2"/>
    <property type="match status" value="1"/>
</dbReference>
<sequence length="461" mass="50783">MTRSKAQGRRVEAAAEAAPTSEVAPPAAATPAPPKFSPALTAIDPSQYDSQLEAKEQRIRNLFAEFNPPPLQAFRSRPEHYRMRAEFRVWHEGDDLFYIMYEKDGEGKNRDVRVDSFPVASELLNELMGLLRDHIKASPILRHKLGHQPRKVSLPQANFHTTLSGQSMVSLIYHKKLGEEWKEELRGVLAKAPSSTATPQIIGRSRGQKVCVDADEVQEVLSVDGQQLKQVQVEASFSQPNGGMCQHMLSWARSATAGSTGGELLELYCGNGNFTVALAPNFRKASSQVSKSSVAAAKRNFELNGVGNVFVARMSSEEFTAAWKEGRQMRRLEGLDLQSLSFTTLLVDPPRAGLDSQTVQLLKDFQSVVYISCNPDTLHANLAEVRDLFEIKRFAMFDQFPYTHHVECGVYLQRREQQQDEQAAAAADKQQADVAPATNGAAATADEGGRGAKRKAEEGAA</sequence>
<dbReference type="PROSITE" id="PS01230">
    <property type="entry name" value="TRMA_1"/>
    <property type="match status" value="1"/>
</dbReference>
<dbReference type="GO" id="GO:0000049">
    <property type="term" value="F:tRNA binding"/>
    <property type="evidence" value="ECO:0007669"/>
    <property type="project" value="TreeGrafter"/>
</dbReference>
<dbReference type="STRING" id="554065.E1Z7Z6"/>
<dbReference type="GO" id="GO:0008033">
    <property type="term" value="P:tRNA processing"/>
    <property type="evidence" value="ECO:0007669"/>
    <property type="project" value="UniProtKB-KW"/>
</dbReference>
<dbReference type="RefSeq" id="XP_005850110.1">
    <property type="nucleotide sequence ID" value="XM_005850048.1"/>
</dbReference>
<feature type="region of interest" description="Disordered" evidence="7">
    <location>
        <begin position="419"/>
        <end position="461"/>
    </location>
</feature>
<keyword evidence="2 5" id="KW-0808">Transferase</keyword>
<evidence type="ECO:0000256" key="5">
    <source>
        <dbReference type="PROSITE-ProRule" id="PRU01024"/>
    </source>
</evidence>
<dbReference type="AlphaFoldDB" id="E1Z7Z6"/>
<dbReference type="Gene3D" id="3.40.50.150">
    <property type="entry name" value="Vaccinia Virus protein VP39"/>
    <property type="match status" value="1"/>
</dbReference>
<dbReference type="OrthoDB" id="10250660at2759"/>
<dbReference type="NCBIfam" id="TIGR02143">
    <property type="entry name" value="trmA_only"/>
    <property type="match status" value="1"/>
</dbReference>
<feature type="compositionally biased region" description="Low complexity" evidence="7">
    <location>
        <begin position="420"/>
        <end position="446"/>
    </location>
</feature>
<evidence type="ECO:0000256" key="7">
    <source>
        <dbReference type="SAM" id="MobiDB-lite"/>
    </source>
</evidence>
<dbReference type="InterPro" id="IPR030390">
    <property type="entry name" value="MeTrfase_TrmA_AS"/>
</dbReference>
<dbReference type="InParanoid" id="E1Z7Z6"/>
<dbReference type="FunFam" id="2.40.50.1070:FF:000001">
    <property type="entry name" value="tRNA/tmRNA (uracil-C(5))-methyltransferase"/>
    <property type="match status" value="1"/>
</dbReference>
<feature type="compositionally biased region" description="Low complexity" evidence="7">
    <location>
        <begin position="14"/>
        <end position="30"/>
    </location>
</feature>
<dbReference type="InterPro" id="IPR011869">
    <property type="entry name" value="TrmA_MeTrfase"/>
</dbReference>
<dbReference type="SUPFAM" id="SSF53335">
    <property type="entry name" value="S-adenosyl-L-methionine-dependent methyltransferases"/>
    <property type="match status" value="1"/>
</dbReference>
<dbReference type="KEGG" id="cvr:CHLNCDRAFT_20361"/>
<comment type="caution">
    <text evidence="5">Lacks conserved residue(s) required for the propagation of feature annotation.</text>
</comment>
<feature type="binding site" evidence="5">
    <location>
        <position position="239"/>
    </location>
    <ligand>
        <name>S-adenosyl-L-methionine</name>
        <dbReference type="ChEBI" id="CHEBI:59789"/>
    </ligand>
</feature>
<name>E1Z7Z6_CHLVA</name>
<dbReference type="Pfam" id="PF05958">
    <property type="entry name" value="tRNA_U5-meth_tr"/>
    <property type="match status" value="1"/>
</dbReference>
<gene>
    <name evidence="8" type="ORF">CHLNCDRAFT_20361</name>
</gene>
<comment type="similarity">
    <text evidence="5">Belongs to the class I-like SAM-binding methyltransferase superfamily. RNA M5U methyltransferase family.</text>
</comment>
<protein>
    <recommendedName>
        <fullName evidence="10">tRNA (uracil(54)-C(5))-methyltransferase</fullName>
    </recommendedName>
</protein>
<feature type="binding site" evidence="5">
    <location>
        <position position="348"/>
    </location>
    <ligand>
        <name>S-adenosyl-L-methionine</name>
        <dbReference type="ChEBI" id="CHEBI:59789"/>
    </ligand>
</feature>
<feature type="active site" description="Nucleophile" evidence="5">
    <location>
        <position position="373"/>
    </location>
</feature>
<feature type="binding site" evidence="5">
    <location>
        <position position="268"/>
    </location>
    <ligand>
        <name>S-adenosyl-L-methionine</name>
        <dbReference type="ChEBI" id="CHEBI:59789"/>
    </ligand>
</feature>
<keyword evidence="1 5" id="KW-0489">Methyltransferase</keyword>
<evidence type="ECO:0000256" key="6">
    <source>
        <dbReference type="PROSITE-ProRule" id="PRU10015"/>
    </source>
</evidence>
<dbReference type="GO" id="GO:0032259">
    <property type="term" value="P:methylation"/>
    <property type="evidence" value="ECO:0007669"/>
    <property type="project" value="UniProtKB-KW"/>
</dbReference>
<keyword evidence="9" id="KW-1185">Reference proteome</keyword>
<dbReference type="GO" id="GO:0030697">
    <property type="term" value="F:tRNA (uracil(54)-C5)-methyltransferase activity, S-adenosyl methionine-dependent"/>
    <property type="evidence" value="ECO:0007669"/>
    <property type="project" value="InterPro"/>
</dbReference>
<dbReference type="HAMAP" id="MF_01011">
    <property type="entry name" value="RNA_methyltr_TrmA"/>
    <property type="match status" value="1"/>
</dbReference>
<keyword evidence="3 5" id="KW-0949">S-adenosyl-L-methionine</keyword>